<proteinExistence type="predicted"/>
<dbReference type="AlphaFoldDB" id="A0A0G0T4M1"/>
<accession>A0A0G0T4M1</accession>
<comment type="caution">
    <text evidence="1">The sequence shown here is derived from an EMBL/GenBank/DDBJ whole genome shotgun (WGS) entry which is preliminary data.</text>
</comment>
<evidence type="ECO:0000313" key="1">
    <source>
        <dbReference type="EMBL" id="KKR32752.1"/>
    </source>
</evidence>
<dbReference type="Proteomes" id="UP000034539">
    <property type="component" value="Unassembled WGS sequence"/>
</dbReference>
<name>A0A0G0T4M1_9BACT</name>
<sequence>MKITKDAFSSYAKVHGSSDLVMFLLSSKGGTDESRRRAKESSRGVCKTKCYLYRACDPDTHLSNQMADEIITRGKRTPHPDCAQWKTVYNVRTGRAKNLSPKRRR</sequence>
<reference evidence="1 2" key="1">
    <citation type="journal article" date="2015" name="Nature">
        <title>rRNA introns, odd ribosomes, and small enigmatic genomes across a large radiation of phyla.</title>
        <authorList>
            <person name="Brown C.T."/>
            <person name="Hug L.A."/>
            <person name="Thomas B.C."/>
            <person name="Sharon I."/>
            <person name="Castelle C.J."/>
            <person name="Singh A."/>
            <person name="Wilkins M.J."/>
            <person name="Williams K.H."/>
            <person name="Banfield J.F."/>
        </authorList>
    </citation>
    <scope>NUCLEOTIDE SEQUENCE [LARGE SCALE GENOMIC DNA]</scope>
</reference>
<gene>
    <name evidence="1" type="ORF">UT63_C0033G0007</name>
</gene>
<protein>
    <submittedName>
        <fullName evidence="1">Uncharacterized protein</fullName>
    </submittedName>
</protein>
<evidence type="ECO:0000313" key="2">
    <source>
        <dbReference type="Proteomes" id="UP000034539"/>
    </source>
</evidence>
<organism evidence="1 2">
    <name type="scientific">Candidatus Gottesmanbacteria bacterium GW2011_GWC2_39_8</name>
    <dbReference type="NCBI Taxonomy" id="1618450"/>
    <lineage>
        <taxon>Bacteria</taxon>
        <taxon>Candidatus Gottesmaniibacteriota</taxon>
    </lineage>
</organism>
<dbReference type="EMBL" id="LBXN01000033">
    <property type="protein sequence ID" value="KKR32752.1"/>
    <property type="molecule type" value="Genomic_DNA"/>
</dbReference>